<organism evidence="1">
    <name type="scientific">Pararge aegeria</name>
    <name type="common">speckled wood butterfly</name>
    <dbReference type="NCBI Taxonomy" id="116150"/>
    <lineage>
        <taxon>Eukaryota</taxon>
        <taxon>Metazoa</taxon>
        <taxon>Ecdysozoa</taxon>
        <taxon>Arthropoda</taxon>
        <taxon>Hexapoda</taxon>
        <taxon>Insecta</taxon>
        <taxon>Pterygota</taxon>
        <taxon>Neoptera</taxon>
        <taxon>Endopterygota</taxon>
        <taxon>Lepidoptera</taxon>
        <taxon>Glossata</taxon>
        <taxon>Ditrysia</taxon>
        <taxon>Papilionoidea</taxon>
        <taxon>Nymphalidae</taxon>
        <taxon>Satyrinae</taxon>
        <taxon>Satyrini</taxon>
        <taxon>Parargina</taxon>
        <taxon>Pararge</taxon>
    </lineage>
</organism>
<protein>
    <submittedName>
        <fullName evidence="1">Uncharacterized protein</fullName>
    </submittedName>
</protein>
<dbReference type="AlphaFoldDB" id="S4P5B4"/>
<proteinExistence type="predicted"/>
<feature type="non-terminal residue" evidence="1">
    <location>
        <position position="1"/>
    </location>
</feature>
<dbReference type="EMBL" id="GAIX01005644">
    <property type="protein sequence ID" value="JAA86916.1"/>
    <property type="molecule type" value="Transcribed_RNA"/>
</dbReference>
<reference evidence="1" key="1">
    <citation type="journal article" date="2013" name="BMC Genomics">
        <title>Unscrambling butterfly oogenesis.</title>
        <authorList>
            <person name="Carter J.M."/>
            <person name="Baker S.C."/>
            <person name="Pink R."/>
            <person name="Carter D.R."/>
            <person name="Collins A."/>
            <person name="Tomlin J."/>
            <person name="Gibbs M."/>
            <person name="Breuker C.J."/>
        </authorList>
    </citation>
    <scope>NUCLEOTIDE SEQUENCE</scope>
    <source>
        <tissue evidence="1">Ovary</tissue>
    </source>
</reference>
<name>S4P5B4_9NEOP</name>
<sequence length="67" mass="7783">KNKVNIVQLLAVFFPYFKMSKAKKCYSDVSFACVRDAALFFSQKSMKGIAHLPWVILNFYFILLQSK</sequence>
<evidence type="ECO:0000313" key="1">
    <source>
        <dbReference type="EMBL" id="JAA86916.1"/>
    </source>
</evidence>
<accession>S4P5B4</accession>
<reference evidence="1" key="2">
    <citation type="submission" date="2013-05" db="EMBL/GenBank/DDBJ databases">
        <authorList>
            <person name="Carter J.-M."/>
            <person name="Baker S.C."/>
            <person name="Pink R."/>
            <person name="Carter D.R.F."/>
            <person name="Collins A."/>
            <person name="Tomlin J."/>
            <person name="Gibbs M."/>
            <person name="Breuker C.J."/>
        </authorList>
    </citation>
    <scope>NUCLEOTIDE SEQUENCE</scope>
    <source>
        <tissue evidence="1">Ovary</tissue>
    </source>
</reference>